<name>A0A5R8KJ84_9BACT</name>
<keyword evidence="2" id="KW-0812">Transmembrane</keyword>
<dbReference type="RefSeq" id="WP_138084742.1">
    <property type="nucleotide sequence ID" value="NZ_VAUV01000002.1"/>
</dbReference>
<evidence type="ECO:0000256" key="2">
    <source>
        <dbReference type="SAM" id="Phobius"/>
    </source>
</evidence>
<keyword evidence="4" id="KW-1185">Reference proteome</keyword>
<keyword evidence="2" id="KW-1133">Transmembrane helix</keyword>
<evidence type="ECO:0000313" key="4">
    <source>
        <dbReference type="Proteomes" id="UP000306196"/>
    </source>
</evidence>
<dbReference type="Proteomes" id="UP000306196">
    <property type="component" value="Unassembled WGS sequence"/>
</dbReference>
<feature type="transmembrane region" description="Helical" evidence="2">
    <location>
        <begin position="46"/>
        <end position="66"/>
    </location>
</feature>
<keyword evidence="2" id="KW-0472">Membrane</keyword>
<dbReference type="EMBL" id="VAUV01000002">
    <property type="protein sequence ID" value="TLD72386.1"/>
    <property type="molecule type" value="Genomic_DNA"/>
</dbReference>
<proteinExistence type="predicted"/>
<sequence>MSSIIQRLTDEPLNSFALTSATAAAGGALGILFGRNMERRPANVTALALLATGAILAAPAFAAMVTRVANRPASRRGSLKRLEGIRNGSVPSEGADIYSLEEGY</sequence>
<gene>
    <name evidence="3" type="ORF">FEM03_03240</name>
</gene>
<feature type="region of interest" description="Disordered" evidence="1">
    <location>
        <begin position="84"/>
        <end position="104"/>
    </location>
</feature>
<evidence type="ECO:0000313" key="3">
    <source>
        <dbReference type="EMBL" id="TLD72386.1"/>
    </source>
</evidence>
<dbReference type="AlphaFoldDB" id="A0A5R8KJ84"/>
<reference evidence="3 4" key="1">
    <citation type="submission" date="2019-05" db="EMBL/GenBank/DDBJ databases">
        <title>Verrucobacter flavum gen. nov., sp. nov. a new member of the family Verrucomicrobiaceae.</title>
        <authorList>
            <person name="Szuroczki S."/>
            <person name="Abbaszade G."/>
            <person name="Szabo A."/>
            <person name="Felfoldi T."/>
            <person name="Schumann P."/>
            <person name="Boka K."/>
            <person name="Keki Z."/>
            <person name="Toumi M."/>
            <person name="Toth E."/>
        </authorList>
    </citation>
    <scope>NUCLEOTIDE SEQUENCE [LARGE SCALE GENOMIC DNA]</scope>
    <source>
        <strain evidence="3 4">MG-N-17</strain>
    </source>
</reference>
<comment type="caution">
    <text evidence="3">The sequence shown here is derived from an EMBL/GenBank/DDBJ whole genome shotgun (WGS) entry which is preliminary data.</text>
</comment>
<accession>A0A5R8KJ84</accession>
<organism evidence="3 4">
    <name type="scientific">Phragmitibacter flavus</name>
    <dbReference type="NCBI Taxonomy" id="2576071"/>
    <lineage>
        <taxon>Bacteria</taxon>
        <taxon>Pseudomonadati</taxon>
        <taxon>Verrucomicrobiota</taxon>
        <taxon>Verrucomicrobiia</taxon>
        <taxon>Verrucomicrobiales</taxon>
        <taxon>Verrucomicrobiaceae</taxon>
        <taxon>Phragmitibacter</taxon>
    </lineage>
</organism>
<protein>
    <submittedName>
        <fullName evidence="3">Uncharacterized protein</fullName>
    </submittedName>
</protein>
<feature type="transmembrane region" description="Helical" evidence="2">
    <location>
        <begin position="12"/>
        <end position="34"/>
    </location>
</feature>
<dbReference type="OrthoDB" id="196686at2"/>
<evidence type="ECO:0000256" key="1">
    <source>
        <dbReference type="SAM" id="MobiDB-lite"/>
    </source>
</evidence>